<keyword evidence="3" id="KW-0378">Hydrolase</keyword>
<keyword evidence="4" id="KW-0862">Zinc</keyword>
<evidence type="ECO:0000256" key="3">
    <source>
        <dbReference type="ARBA" id="ARBA00022801"/>
    </source>
</evidence>
<dbReference type="SMART" id="SM00849">
    <property type="entry name" value="Lactamase_B"/>
    <property type="match status" value="1"/>
</dbReference>
<dbReference type="GO" id="GO:0046872">
    <property type="term" value="F:metal ion binding"/>
    <property type="evidence" value="ECO:0007669"/>
    <property type="project" value="UniProtKB-KW"/>
</dbReference>
<dbReference type="GO" id="GO:0003723">
    <property type="term" value="F:RNA binding"/>
    <property type="evidence" value="ECO:0007669"/>
    <property type="project" value="UniProtKB-KW"/>
</dbReference>
<evidence type="ECO:0000256" key="4">
    <source>
        <dbReference type="ARBA" id="ARBA00022833"/>
    </source>
</evidence>
<dbReference type="InterPro" id="IPR055132">
    <property type="entry name" value="RNase_J_b_CASP"/>
</dbReference>
<dbReference type="InterPro" id="IPR011108">
    <property type="entry name" value="RMMBL"/>
</dbReference>
<accession>A0A5C1A2T6</accession>
<evidence type="ECO:0000256" key="1">
    <source>
        <dbReference type="ARBA" id="ARBA00022722"/>
    </source>
</evidence>
<dbReference type="CDD" id="cd07714">
    <property type="entry name" value="RNaseJ_MBL-fold"/>
    <property type="match status" value="1"/>
</dbReference>
<evidence type="ECO:0000256" key="5">
    <source>
        <dbReference type="ARBA" id="ARBA00022839"/>
    </source>
</evidence>
<dbReference type="GO" id="GO:0004527">
    <property type="term" value="F:exonuclease activity"/>
    <property type="evidence" value="ECO:0007669"/>
    <property type="project" value="UniProtKB-KW"/>
</dbReference>
<dbReference type="InterPro" id="IPR042173">
    <property type="entry name" value="RNase_J_2"/>
</dbReference>
<keyword evidence="1" id="KW-0540">Nuclease</keyword>
<dbReference type="Pfam" id="PF07521">
    <property type="entry name" value="RMMBL"/>
    <property type="match status" value="1"/>
</dbReference>
<dbReference type="OrthoDB" id="9803916at2"/>
<sequence>MTQPRVHIRPRRRPELDIIPLGGCGSIGMNLTLYGFEGRWIAVDCGMALRQDLPETPLQIPDIGPSLEEGIRPEAVLVTHGHEDHLGALSWLWPHWGCPIFASPLAAEILRCKFADKGLSTASIQTFQPGDSLELAGFGVTTIPVTHSIPESCAILIQTRSHRVLHTGDWKLDKTPVLGPPIDESALQALSPIDLVIGDSTNANVEGVSGSEADVSQNLAKTIAECQKRVVVSCFASNLARIASIGRAANANNRRIALMGRAMERMVRIARNLGYFDNFPEIVPLGDMGYLPPEEVLLIATGSQGEPRAALSKLAMGRHPEVELTAGDSVIFSSRTIPGNEPAVGRLQNALRQLGIEVFEEHHHSELHVSGHPAQEELKQFYKWVQPGTLLPVHGELLHQQAHVELAGKLGITAPVIPVNGNWLKWDHQRLWIHSRLTLETRLVQNHPKQPASTTSVSLIIILPVAQSADYIERQGRLILDGENDHLVDETSLCEWFDEQLAQWRVKDHNRLYPLLAPRLQEWVTRHSGQFIRIELNVVNTS</sequence>
<dbReference type="PANTHER" id="PTHR43694">
    <property type="entry name" value="RIBONUCLEASE J"/>
    <property type="match status" value="1"/>
</dbReference>
<dbReference type="InterPro" id="IPR001279">
    <property type="entry name" value="Metallo-B-lactamas"/>
</dbReference>
<reference evidence="8 9" key="1">
    <citation type="submission" date="2019-08" db="EMBL/GenBank/DDBJ databases">
        <title>Complete genome sequence of Kushneria sp. YCWA18, a halophilic phosphate-solubilizing bacterium isolated from Daqiao saltern in China.</title>
        <authorList>
            <person name="Du G.-X."/>
            <person name="Qu L.-Y."/>
        </authorList>
    </citation>
    <scope>NUCLEOTIDE SEQUENCE [LARGE SCALE GENOMIC DNA]</scope>
    <source>
        <strain evidence="8 9">YCWA18</strain>
    </source>
</reference>
<dbReference type="AlphaFoldDB" id="A0A5C1A2T6"/>
<dbReference type="Gene3D" id="3.40.50.10710">
    <property type="entry name" value="Metallo-hydrolase/oxidoreductase"/>
    <property type="match status" value="1"/>
</dbReference>
<dbReference type="EMBL" id="CP043420">
    <property type="protein sequence ID" value="QEL11255.1"/>
    <property type="molecule type" value="Genomic_DNA"/>
</dbReference>
<dbReference type="SUPFAM" id="SSF56281">
    <property type="entry name" value="Metallo-hydrolase/oxidoreductase"/>
    <property type="match status" value="1"/>
</dbReference>
<keyword evidence="9" id="KW-1185">Reference proteome</keyword>
<evidence type="ECO:0000256" key="6">
    <source>
        <dbReference type="ARBA" id="ARBA00022884"/>
    </source>
</evidence>
<protein>
    <submittedName>
        <fullName evidence="8">Ribonuclease J</fullName>
    </submittedName>
</protein>
<keyword evidence="2" id="KW-0479">Metal-binding</keyword>
<proteinExistence type="predicted"/>
<evidence type="ECO:0000259" key="7">
    <source>
        <dbReference type="SMART" id="SM00849"/>
    </source>
</evidence>
<organism evidence="8 9">
    <name type="scientific">Kushneria phosphatilytica</name>
    <dbReference type="NCBI Taxonomy" id="657387"/>
    <lineage>
        <taxon>Bacteria</taxon>
        <taxon>Pseudomonadati</taxon>
        <taxon>Pseudomonadota</taxon>
        <taxon>Gammaproteobacteria</taxon>
        <taxon>Oceanospirillales</taxon>
        <taxon>Halomonadaceae</taxon>
        <taxon>Kushneria</taxon>
    </lineage>
</organism>
<name>A0A5C1A2T6_9GAMM</name>
<dbReference type="PANTHER" id="PTHR43694:SF1">
    <property type="entry name" value="RIBONUCLEASE J"/>
    <property type="match status" value="1"/>
</dbReference>
<dbReference type="Proteomes" id="UP000322553">
    <property type="component" value="Chromosome"/>
</dbReference>
<keyword evidence="5" id="KW-0269">Exonuclease</keyword>
<feature type="domain" description="Metallo-beta-lactamase" evidence="7">
    <location>
        <begin position="28"/>
        <end position="212"/>
    </location>
</feature>
<gene>
    <name evidence="8" type="ORF">FY550_08965</name>
</gene>
<dbReference type="InterPro" id="IPR036866">
    <property type="entry name" value="RibonucZ/Hydroxyglut_hydro"/>
</dbReference>
<keyword evidence="6" id="KW-0694">RNA-binding</keyword>
<evidence type="ECO:0000313" key="8">
    <source>
        <dbReference type="EMBL" id="QEL11255.1"/>
    </source>
</evidence>
<dbReference type="Gene3D" id="3.60.15.10">
    <property type="entry name" value="Ribonuclease Z/Hydroxyacylglutathione hydrolase-like"/>
    <property type="match status" value="1"/>
</dbReference>
<evidence type="ECO:0000313" key="9">
    <source>
        <dbReference type="Proteomes" id="UP000322553"/>
    </source>
</evidence>
<evidence type="ECO:0000256" key="2">
    <source>
        <dbReference type="ARBA" id="ARBA00022723"/>
    </source>
</evidence>
<dbReference type="KEGG" id="kuy:FY550_08965"/>
<dbReference type="Pfam" id="PF12706">
    <property type="entry name" value="Lactamase_B_2"/>
    <property type="match status" value="1"/>
</dbReference>
<dbReference type="Pfam" id="PF22505">
    <property type="entry name" value="RNase_J_b_CASP"/>
    <property type="match status" value="1"/>
</dbReference>